<reference evidence="2 3" key="1">
    <citation type="submission" date="2010-12" db="EMBL/GenBank/DDBJ databases">
        <title>Whole genome sequence of Anaerolinea thermophila UNI-1.</title>
        <authorList>
            <person name="Narita-Yamada S."/>
            <person name="Kishi E."/>
            <person name="Watanabe Y."/>
            <person name="Takasaki K."/>
            <person name="Ankai A."/>
            <person name="Oguchi A."/>
            <person name="Fukui S."/>
            <person name="Takahashi M."/>
            <person name="Yashiro I."/>
            <person name="Hosoyama A."/>
            <person name="Sekiguchi Y."/>
            <person name="Hanada S."/>
            <person name="Fujita N."/>
        </authorList>
    </citation>
    <scope>NUCLEOTIDE SEQUENCE [LARGE SCALE GENOMIC DNA]</scope>
    <source>
        <strain evidence="3">DSM 14523 / JCM 11388 / NBRC 100420 / UNI-1</strain>
    </source>
</reference>
<dbReference type="InterPro" id="IPR001509">
    <property type="entry name" value="Epimerase_deHydtase"/>
</dbReference>
<accession>E8N0Y5</accession>
<dbReference type="InterPro" id="IPR051783">
    <property type="entry name" value="NAD(P)-dependent_oxidoreduct"/>
</dbReference>
<proteinExistence type="predicted"/>
<dbReference type="PANTHER" id="PTHR48079:SF6">
    <property type="entry name" value="NAD(P)-BINDING DOMAIN-CONTAINING PROTEIN-RELATED"/>
    <property type="match status" value="1"/>
</dbReference>
<dbReference type="RefSeq" id="WP_013558926.1">
    <property type="nucleotide sequence ID" value="NC_014960.1"/>
</dbReference>
<organism evidence="2 3">
    <name type="scientific">Anaerolinea thermophila (strain DSM 14523 / JCM 11388 / NBRC 100420 / UNI-1)</name>
    <dbReference type="NCBI Taxonomy" id="926569"/>
    <lineage>
        <taxon>Bacteria</taxon>
        <taxon>Bacillati</taxon>
        <taxon>Chloroflexota</taxon>
        <taxon>Anaerolineae</taxon>
        <taxon>Anaerolineales</taxon>
        <taxon>Anaerolineaceae</taxon>
        <taxon>Anaerolinea</taxon>
    </lineage>
</organism>
<dbReference type="Gene3D" id="3.40.50.720">
    <property type="entry name" value="NAD(P)-binding Rossmann-like Domain"/>
    <property type="match status" value="1"/>
</dbReference>
<protein>
    <submittedName>
        <fullName evidence="2">NAD-dependent epimerase/dehydratase family protein</fullName>
    </submittedName>
</protein>
<evidence type="ECO:0000313" key="3">
    <source>
        <dbReference type="Proteomes" id="UP000008922"/>
    </source>
</evidence>
<dbReference type="AlphaFoldDB" id="E8N0Y5"/>
<keyword evidence="3" id="KW-1185">Reference proteome</keyword>
<dbReference type="PANTHER" id="PTHR48079">
    <property type="entry name" value="PROTEIN YEEZ"/>
    <property type="match status" value="1"/>
</dbReference>
<dbReference type="OrthoDB" id="9807212at2"/>
<sequence length="323" mass="35383">MNVLVTGASGFIGGNLCRVLVQAGHRVRAFHRASSVLTLLEGLDVEHAVGDLTQPETVARAMEGIEVVFHAAAWMGSSDPGKLYAVTVEGTRTVLRCAREAGVRRVVHTSSVAALGVPEYRSPFPINENHTWNYRPERYPYGYAKYLAELEVQRAVAQGLDAVIVNPALVFGAGDVYRQSRSLLRQVAARRFPFSVEGGLNVVHLDDVIEGHLAALERGRTGERYILGGENLSLHAMLSLAASVVGVPPPTLVLPAGIVRAAAIPLNAFQRFLNLPVPVETLHLAGYYFYFDTTKARRELGIALERSARQAFADAWEWMRFPR</sequence>
<dbReference type="InterPro" id="IPR036291">
    <property type="entry name" value="NAD(P)-bd_dom_sf"/>
</dbReference>
<dbReference type="eggNOG" id="COG0451">
    <property type="taxonomic scope" value="Bacteria"/>
</dbReference>
<dbReference type="EMBL" id="AP012029">
    <property type="protein sequence ID" value="BAJ62530.1"/>
    <property type="molecule type" value="Genomic_DNA"/>
</dbReference>
<evidence type="ECO:0000313" key="2">
    <source>
        <dbReference type="EMBL" id="BAJ62530.1"/>
    </source>
</evidence>
<dbReference type="InParanoid" id="E8N0Y5"/>
<dbReference type="GO" id="GO:0005737">
    <property type="term" value="C:cytoplasm"/>
    <property type="evidence" value="ECO:0007669"/>
    <property type="project" value="TreeGrafter"/>
</dbReference>
<feature type="domain" description="NAD-dependent epimerase/dehydratase" evidence="1">
    <location>
        <begin position="3"/>
        <end position="228"/>
    </location>
</feature>
<gene>
    <name evidence="2" type="ordered locus">ANT_04960</name>
</gene>
<name>E8N0Y5_ANATU</name>
<dbReference type="KEGG" id="atm:ANT_04960"/>
<evidence type="ECO:0000259" key="1">
    <source>
        <dbReference type="Pfam" id="PF01370"/>
    </source>
</evidence>
<dbReference type="STRING" id="926569.ANT_04960"/>
<dbReference type="GO" id="GO:0004029">
    <property type="term" value="F:aldehyde dehydrogenase (NAD+) activity"/>
    <property type="evidence" value="ECO:0007669"/>
    <property type="project" value="TreeGrafter"/>
</dbReference>
<dbReference type="SUPFAM" id="SSF51735">
    <property type="entry name" value="NAD(P)-binding Rossmann-fold domains"/>
    <property type="match status" value="1"/>
</dbReference>
<dbReference type="Proteomes" id="UP000008922">
    <property type="component" value="Chromosome"/>
</dbReference>
<dbReference type="HOGENOM" id="CLU_007383_6_0_0"/>
<dbReference type="Pfam" id="PF01370">
    <property type="entry name" value="Epimerase"/>
    <property type="match status" value="1"/>
</dbReference>